<keyword evidence="3" id="KW-1185">Reference proteome</keyword>
<protein>
    <submittedName>
        <fullName evidence="4">Uncharacterized protein LOC116300887</fullName>
    </submittedName>
</protein>
<dbReference type="Proteomes" id="UP000515163">
    <property type="component" value="Unplaced"/>
</dbReference>
<dbReference type="GO" id="GO:0050661">
    <property type="term" value="F:NADP binding"/>
    <property type="evidence" value="ECO:0007669"/>
    <property type="project" value="InterPro"/>
</dbReference>
<dbReference type="Gene3D" id="1.10.1040.10">
    <property type="entry name" value="N-(1-d-carboxylethyl)-l-norvaline Dehydrogenase, domain 2"/>
    <property type="match status" value="1"/>
</dbReference>
<dbReference type="SUPFAM" id="SSF48179">
    <property type="entry name" value="6-phosphogluconate dehydrogenase C-terminal domain-like"/>
    <property type="match status" value="1"/>
</dbReference>
<dbReference type="Pfam" id="PF03446">
    <property type="entry name" value="NAD_binding_2"/>
    <property type="match status" value="1"/>
</dbReference>
<dbReference type="PANTHER" id="PTHR22981:SF84">
    <property type="entry name" value="3-HYDROXYISOBUTYRATE DEHYDROGENASE"/>
    <property type="match status" value="1"/>
</dbReference>
<dbReference type="InParanoid" id="A0A6P8IGA9"/>
<dbReference type="InterPro" id="IPR013328">
    <property type="entry name" value="6PGD_dom2"/>
</dbReference>
<proteinExistence type="predicted"/>
<dbReference type="Gene3D" id="3.40.50.720">
    <property type="entry name" value="NAD(P)-binding Rossmann-like Domain"/>
    <property type="match status" value="1"/>
</dbReference>
<dbReference type="GO" id="GO:0051287">
    <property type="term" value="F:NAD binding"/>
    <property type="evidence" value="ECO:0007669"/>
    <property type="project" value="InterPro"/>
</dbReference>
<dbReference type="InterPro" id="IPR029154">
    <property type="entry name" value="HIBADH-like_NADP-bd"/>
</dbReference>
<sequence length="364" mass="39589">MLGISRRKAFQLGHFFLQKGFRASSTKTTKSVGLVGTGNLGSVVAVALRDAGIPLKAFDLNQKNYELLRDNGTVLVDSAKEAATDVDVLITALPKPQHVKAVMEEGGLLHALNKGSIWIDHTTTDYNETIRLCKLAESLGVRGIEAPLTGGITLLKDKMMTVFVGGEEKTAHECKPVMDTYTGTFLYFGPVGKATVAKVISNMLAAVHLVCAGEALMIAKQAGLDIENFFDGIRASAGNSYVFETEVPLMFKDTYHPDFTIDLHCKDLNLGKSICNSHGVSWDKLEVMSAGEKMYQKALKRYGENVGSSYPAKMLADDLQVSHHLKNWEDWSYSIEKVTGGSFGVVQKRSKVPLNGPAPSKELS</sequence>
<feature type="domain" description="3-hydroxyisobutyrate dehydrogenase-like NAD-binding" evidence="2">
    <location>
        <begin position="192"/>
        <end position="309"/>
    </location>
</feature>
<accession>A0A6P8IGA9</accession>
<evidence type="ECO:0000313" key="3">
    <source>
        <dbReference type="Proteomes" id="UP000515163"/>
    </source>
</evidence>
<dbReference type="GeneID" id="116300887"/>
<dbReference type="InterPro" id="IPR036291">
    <property type="entry name" value="NAD(P)-bd_dom_sf"/>
</dbReference>
<evidence type="ECO:0000313" key="4">
    <source>
        <dbReference type="RefSeq" id="XP_031565713.1"/>
    </source>
</evidence>
<dbReference type="SUPFAM" id="SSF51735">
    <property type="entry name" value="NAD(P)-binding Rossmann-fold domains"/>
    <property type="match status" value="1"/>
</dbReference>
<reference evidence="4" key="1">
    <citation type="submission" date="2025-08" db="UniProtKB">
        <authorList>
            <consortium name="RefSeq"/>
        </authorList>
    </citation>
    <scope>IDENTIFICATION</scope>
    <source>
        <tissue evidence="4">Tentacle</tissue>
    </source>
</reference>
<organism evidence="3 4">
    <name type="scientific">Actinia tenebrosa</name>
    <name type="common">Australian red waratah sea anemone</name>
    <dbReference type="NCBI Taxonomy" id="6105"/>
    <lineage>
        <taxon>Eukaryota</taxon>
        <taxon>Metazoa</taxon>
        <taxon>Cnidaria</taxon>
        <taxon>Anthozoa</taxon>
        <taxon>Hexacorallia</taxon>
        <taxon>Actiniaria</taxon>
        <taxon>Actiniidae</taxon>
        <taxon>Actinia</taxon>
    </lineage>
</organism>
<dbReference type="PANTHER" id="PTHR22981">
    <property type="entry name" value="3-HYDROXYISOBUTYRATE DEHYDROGENASE-RELATED"/>
    <property type="match status" value="1"/>
</dbReference>
<evidence type="ECO:0000259" key="1">
    <source>
        <dbReference type="Pfam" id="PF03446"/>
    </source>
</evidence>
<dbReference type="InterPro" id="IPR008927">
    <property type="entry name" value="6-PGluconate_DH-like_C_sf"/>
</dbReference>
<dbReference type="GO" id="GO:0005739">
    <property type="term" value="C:mitochondrion"/>
    <property type="evidence" value="ECO:0007669"/>
    <property type="project" value="TreeGrafter"/>
</dbReference>
<dbReference type="OrthoDB" id="435038at2759"/>
<evidence type="ECO:0000259" key="2">
    <source>
        <dbReference type="Pfam" id="PF14833"/>
    </source>
</evidence>
<feature type="domain" description="6-phosphogluconate dehydrogenase NADP-binding" evidence="1">
    <location>
        <begin position="32"/>
        <end position="187"/>
    </location>
</feature>
<dbReference type="GO" id="GO:0008442">
    <property type="term" value="F:3-hydroxyisobutyrate dehydrogenase activity"/>
    <property type="evidence" value="ECO:0007669"/>
    <property type="project" value="TreeGrafter"/>
</dbReference>
<dbReference type="GO" id="GO:0006574">
    <property type="term" value="P:L-valine catabolic process"/>
    <property type="evidence" value="ECO:0007669"/>
    <property type="project" value="TreeGrafter"/>
</dbReference>
<dbReference type="AlphaFoldDB" id="A0A6P8IGA9"/>
<dbReference type="InterPro" id="IPR006115">
    <property type="entry name" value="6PGDH_NADP-bd"/>
</dbReference>
<gene>
    <name evidence="4" type="primary">LOC116300887</name>
</gene>
<dbReference type="KEGG" id="aten:116300887"/>
<dbReference type="RefSeq" id="XP_031565713.1">
    <property type="nucleotide sequence ID" value="XM_031709853.1"/>
</dbReference>
<dbReference type="Pfam" id="PF14833">
    <property type="entry name" value="NAD_binding_11"/>
    <property type="match status" value="1"/>
</dbReference>
<name>A0A6P8IGA9_ACTTE</name>